<organism evidence="3 4">
    <name type="scientific">Camellia sinensis</name>
    <name type="common">Tea plant</name>
    <name type="synonym">Thea sinensis</name>
    <dbReference type="NCBI Taxonomy" id="4442"/>
    <lineage>
        <taxon>Eukaryota</taxon>
        <taxon>Viridiplantae</taxon>
        <taxon>Streptophyta</taxon>
        <taxon>Embryophyta</taxon>
        <taxon>Tracheophyta</taxon>
        <taxon>Spermatophyta</taxon>
        <taxon>Magnoliopsida</taxon>
        <taxon>eudicotyledons</taxon>
        <taxon>Gunneridae</taxon>
        <taxon>Pentapetalae</taxon>
        <taxon>asterids</taxon>
        <taxon>Ericales</taxon>
        <taxon>Theaceae</taxon>
        <taxon>Camellia</taxon>
    </lineage>
</organism>
<dbReference type="Pfam" id="PF00646">
    <property type="entry name" value="F-box"/>
    <property type="match status" value="1"/>
</dbReference>
<dbReference type="NCBIfam" id="TIGR01640">
    <property type="entry name" value="F_box_assoc_1"/>
    <property type="match status" value="1"/>
</dbReference>
<dbReference type="InterPro" id="IPR050796">
    <property type="entry name" value="SCF_F-box_component"/>
</dbReference>
<keyword evidence="4" id="KW-1185">Reference proteome</keyword>
<dbReference type="InterPro" id="IPR001810">
    <property type="entry name" value="F-box_dom"/>
</dbReference>
<comment type="caution">
    <text evidence="3">The sequence shown here is derived from an EMBL/GenBank/DDBJ whole genome shotgun (WGS) entry which is preliminary data.</text>
</comment>
<evidence type="ECO:0000313" key="3">
    <source>
        <dbReference type="EMBL" id="KAF5960979.1"/>
    </source>
</evidence>
<dbReference type="EMBL" id="JACBKZ010000001">
    <property type="protein sequence ID" value="KAF5960979.1"/>
    <property type="molecule type" value="Genomic_DNA"/>
</dbReference>
<accession>A0A7J7I7U2</accession>
<dbReference type="SUPFAM" id="SSF81383">
    <property type="entry name" value="F-box domain"/>
    <property type="match status" value="1"/>
</dbReference>
<keyword evidence="1" id="KW-0812">Transmembrane</keyword>
<dbReference type="PANTHER" id="PTHR31672">
    <property type="entry name" value="BNACNNG10540D PROTEIN"/>
    <property type="match status" value="1"/>
</dbReference>
<dbReference type="Proteomes" id="UP000593564">
    <property type="component" value="Unassembled WGS sequence"/>
</dbReference>
<protein>
    <recommendedName>
        <fullName evidence="2">F-box domain-containing protein</fullName>
    </recommendedName>
</protein>
<dbReference type="Pfam" id="PF07734">
    <property type="entry name" value="FBA_1"/>
    <property type="match status" value="1"/>
</dbReference>
<evidence type="ECO:0000313" key="4">
    <source>
        <dbReference type="Proteomes" id="UP000593564"/>
    </source>
</evidence>
<dbReference type="SMART" id="SM00256">
    <property type="entry name" value="FBOX"/>
    <property type="match status" value="1"/>
</dbReference>
<proteinExistence type="predicted"/>
<keyword evidence="1" id="KW-0472">Membrane</keyword>
<dbReference type="CDD" id="cd22157">
    <property type="entry name" value="F-box_AtFBW1-like"/>
    <property type="match status" value="1"/>
</dbReference>
<feature type="domain" description="F-box" evidence="2">
    <location>
        <begin position="188"/>
        <end position="227"/>
    </location>
</feature>
<dbReference type="InterPro" id="IPR036047">
    <property type="entry name" value="F-box-like_dom_sf"/>
</dbReference>
<dbReference type="InterPro" id="IPR006527">
    <property type="entry name" value="F-box-assoc_dom_typ1"/>
</dbReference>
<evidence type="ECO:0000259" key="2">
    <source>
        <dbReference type="SMART" id="SM00256"/>
    </source>
</evidence>
<sequence>MTRKVRSPLVARRRGRPCTKRKVSKVDAIINRLKGKNKKVRQGEPRKLSFPCMGGVQHTMYEPVPPSQHYYRPSMDAIPDPFLVPAPVTTSVDDIGSTSHQEAGMVNNISSQRSIVPVCFAVVQLVQCSVDEQWHFAAVILLMLSAVLLGCLPAGLVFIFALLGRLEWGLQIIPPPKAPEVSTMSDCLPIEDTEILKRLPVKSLLRFRCVSKTWMSLITTPDFITKHLVTQTTCSPPNHKLVRHYSKIHRKEIYSVHSDNQSFDDLNAQIEFPFLGQSRYYFRVVGFVNGLLCLSDDLFGYTDTIVLWNPSIRRSLTLPIPRFTFACSGPFMFVLGFGFDSKTNDHKVVRVAYAQGDDGYIVPPEVEVFTIRSGCWRDVKTTVPYCVTENFWTQAFLNGSVHWVAYKLTVKNRDRSFRSLIMSFDMGSEEFGDLKIPESLVSMSPMNMSAAVFGDSLSIFHYDKRIWTNNCSISVMKEYGVAESWSNLFNIDLEGGLGMVLCCRRNGDVLLAAKGGELVLYNCGTQASTNIGMMCGTKDSYYVDSYMESLVLLIEGNEVVGRKARDAMSSSVSGGRG</sequence>
<keyword evidence="1" id="KW-1133">Transmembrane helix</keyword>
<evidence type="ECO:0000256" key="1">
    <source>
        <dbReference type="SAM" id="Phobius"/>
    </source>
</evidence>
<dbReference type="InterPro" id="IPR017451">
    <property type="entry name" value="F-box-assoc_interact_dom"/>
</dbReference>
<name>A0A7J7I7U2_CAMSI</name>
<dbReference type="AlphaFoldDB" id="A0A7J7I7U2"/>
<reference evidence="3 4" key="2">
    <citation type="submission" date="2020-07" db="EMBL/GenBank/DDBJ databases">
        <title>Genome assembly of wild tea tree DASZ reveals pedigree and selection history of tea varieties.</title>
        <authorList>
            <person name="Zhang W."/>
        </authorList>
    </citation>
    <scope>NUCLEOTIDE SEQUENCE [LARGE SCALE GENOMIC DNA]</scope>
    <source>
        <strain evidence="4">cv. G240</strain>
        <tissue evidence="3">Leaf</tissue>
    </source>
</reference>
<feature type="transmembrane region" description="Helical" evidence="1">
    <location>
        <begin position="134"/>
        <end position="163"/>
    </location>
</feature>
<reference evidence="4" key="1">
    <citation type="journal article" date="2020" name="Nat. Commun.">
        <title>Genome assembly of wild tea tree DASZ reveals pedigree and selection history of tea varieties.</title>
        <authorList>
            <person name="Zhang W."/>
            <person name="Zhang Y."/>
            <person name="Qiu H."/>
            <person name="Guo Y."/>
            <person name="Wan H."/>
            <person name="Zhang X."/>
            <person name="Scossa F."/>
            <person name="Alseekh S."/>
            <person name="Zhang Q."/>
            <person name="Wang P."/>
            <person name="Xu L."/>
            <person name="Schmidt M.H."/>
            <person name="Jia X."/>
            <person name="Li D."/>
            <person name="Zhu A."/>
            <person name="Guo F."/>
            <person name="Chen W."/>
            <person name="Ni D."/>
            <person name="Usadel B."/>
            <person name="Fernie A.R."/>
            <person name="Wen W."/>
        </authorList>
    </citation>
    <scope>NUCLEOTIDE SEQUENCE [LARGE SCALE GENOMIC DNA]</scope>
    <source>
        <strain evidence="4">cv. G240</strain>
    </source>
</reference>
<dbReference type="PANTHER" id="PTHR31672:SF10">
    <property type="entry name" value="F-BOX DOMAIN-CONTAINING PROTEIN"/>
    <property type="match status" value="1"/>
</dbReference>
<gene>
    <name evidence="3" type="ORF">HYC85_002188</name>
</gene>